<keyword evidence="4" id="KW-1185">Reference proteome</keyword>
<dbReference type="InterPro" id="IPR005135">
    <property type="entry name" value="Endo/exonuclease/phosphatase"/>
</dbReference>
<feature type="domain" description="Endonuclease/exonuclease/phosphatase" evidence="2">
    <location>
        <begin position="65"/>
        <end position="309"/>
    </location>
</feature>
<feature type="compositionally biased region" description="Basic and acidic residues" evidence="1">
    <location>
        <begin position="9"/>
        <end position="21"/>
    </location>
</feature>
<dbReference type="GO" id="GO:0004527">
    <property type="term" value="F:exonuclease activity"/>
    <property type="evidence" value="ECO:0007669"/>
    <property type="project" value="UniProtKB-KW"/>
</dbReference>
<dbReference type="GO" id="GO:0004519">
    <property type="term" value="F:endonuclease activity"/>
    <property type="evidence" value="ECO:0007669"/>
    <property type="project" value="UniProtKB-KW"/>
</dbReference>
<evidence type="ECO:0000256" key="1">
    <source>
        <dbReference type="SAM" id="MobiDB-lite"/>
    </source>
</evidence>
<dbReference type="OrthoDB" id="292013at2"/>
<dbReference type="Pfam" id="PF03372">
    <property type="entry name" value="Exo_endo_phos"/>
    <property type="match status" value="1"/>
</dbReference>
<sequence length="324" mass="35879">MAGQPQCERQPDRAGAHDGDRSTWGVAGCGHSRERSARLRAGPAGVDSGFDLNRDGETGTPDDAWGFGFYEGQYGMLVLSKYPIVEEEIRTFQDFRWADMPGAMLPSDPETDEEGDWYSDEILEEFPLSSKSHWNVPVEVGNHVVHTLNAHPTPPAFDGEEQRNVLRNHDEIRLWADYVHPARGDYLYDDDGEQGGLHPGASFVVLGDYNADPCVGDSVEGAINQLLDHPKVNDRDAPSSEGAVERHAEADDPSVERCPPEPEHHTADFGWTARVDYALPSNNLQIRDSNVFWPTSDHEYAEIAASSDHHLVSVDVRVPTRGAR</sequence>
<keyword evidence="3" id="KW-0378">Hydrolase</keyword>
<feature type="region of interest" description="Disordered" evidence="1">
    <location>
        <begin position="1"/>
        <end position="63"/>
    </location>
</feature>
<organism evidence="3 4">
    <name type="scientific">Egibacter rhizosphaerae</name>
    <dbReference type="NCBI Taxonomy" id="1670831"/>
    <lineage>
        <taxon>Bacteria</taxon>
        <taxon>Bacillati</taxon>
        <taxon>Actinomycetota</taxon>
        <taxon>Nitriliruptoria</taxon>
        <taxon>Egibacterales</taxon>
        <taxon>Egibacteraceae</taxon>
        <taxon>Egibacter</taxon>
    </lineage>
</organism>
<dbReference type="EMBL" id="CP036402">
    <property type="protein sequence ID" value="QBI21308.1"/>
    <property type="molecule type" value="Genomic_DNA"/>
</dbReference>
<dbReference type="SUPFAM" id="SSF56219">
    <property type="entry name" value="DNase I-like"/>
    <property type="match status" value="1"/>
</dbReference>
<dbReference type="InterPro" id="IPR036691">
    <property type="entry name" value="Endo/exonu/phosph_ase_sf"/>
</dbReference>
<reference evidence="3 4" key="1">
    <citation type="submission" date="2019-01" db="EMBL/GenBank/DDBJ databases">
        <title>Egibacter rhizosphaerae EGI 80759T.</title>
        <authorList>
            <person name="Chen D.-D."/>
            <person name="Tian Y."/>
            <person name="Jiao J.-Y."/>
            <person name="Zhang X.-T."/>
            <person name="Zhang Y.-G."/>
            <person name="Zhang Y."/>
            <person name="Xiao M."/>
            <person name="Shu W.-S."/>
            <person name="Li W.-J."/>
        </authorList>
    </citation>
    <scope>NUCLEOTIDE SEQUENCE [LARGE SCALE GENOMIC DNA]</scope>
    <source>
        <strain evidence="3 4">EGI 80759</strain>
    </source>
</reference>
<feature type="compositionally biased region" description="Basic and acidic residues" evidence="1">
    <location>
        <begin position="230"/>
        <end position="267"/>
    </location>
</feature>
<keyword evidence="3" id="KW-0540">Nuclease</keyword>
<dbReference type="AlphaFoldDB" id="A0A411YJ47"/>
<dbReference type="Proteomes" id="UP000291469">
    <property type="component" value="Chromosome"/>
</dbReference>
<keyword evidence="3" id="KW-0269">Exonuclease</keyword>
<name>A0A411YJ47_9ACTN</name>
<proteinExistence type="predicted"/>
<evidence type="ECO:0000313" key="3">
    <source>
        <dbReference type="EMBL" id="QBI21308.1"/>
    </source>
</evidence>
<dbReference type="KEGG" id="erz:ER308_18185"/>
<gene>
    <name evidence="3" type="ORF">ER308_18185</name>
</gene>
<evidence type="ECO:0000313" key="4">
    <source>
        <dbReference type="Proteomes" id="UP000291469"/>
    </source>
</evidence>
<evidence type="ECO:0000259" key="2">
    <source>
        <dbReference type="Pfam" id="PF03372"/>
    </source>
</evidence>
<protein>
    <submittedName>
        <fullName evidence="3">Endonuclease/exonuclease/phosphatase family protein</fullName>
    </submittedName>
</protein>
<dbReference type="Gene3D" id="3.60.10.10">
    <property type="entry name" value="Endonuclease/exonuclease/phosphatase"/>
    <property type="match status" value="1"/>
</dbReference>
<keyword evidence="3" id="KW-0255">Endonuclease</keyword>
<feature type="region of interest" description="Disordered" evidence="1">
    <location>
        <begin position="230"/>
        <end position="269"/>
    </location>
</feature>
<accession>A0A411YJ47</accession>